<dbReference type="EMBL" id="SMCN01000052">
    <property type="protein sequence ID" value="TCV72458.1"/>
    <property type="molecule type" value="Genomic_DNA"/>
</dbReference>
<keyword evidence="1" id="KW-0175">Coiled coil</keyword>
<evidence type="ECO:0000313" key="4">
    <source>
        <dbReference type="Proteomes" id="UP000295649"/>
    </source>
</evidence>
<feature type="domain" description="Defence against restriction A N-terminal" evidence="2">
    <location>
        <begin position="54"/>
        <end position="175"/>
    </location>
</feature>
<evidence type="ECO:0000256" key="1">
    <source>
        <dbReference type="SAM" id="Coils"/>
    </source>
</evidence>
<evidence type="ECO:0000259" key="2">
    <source>
        <dbReference type="Pfam" id="PF18788"/>
    </source>
</evidence>
<keyword evidence="4" id="KW-1185">Reference proteome</keyword>
<gene>
    <name evidence="3" type="ORF">EDE11_1524</name>
</gene>
<organism evidence="3 4">
    <name type="scientific">Methylomonas methanica</name>
    <dbReference type="NCBI Taxonomy" id="421"/>
    <lineage>
        <taxon>Bacteria</taxon>
        <taxon>Pseudomonadati</taxon>
        <taxon>Pseudomonadota</taxon>
        <taxon>Gammaproteobacteria</taxon>
        <taxon>Methylococcales</taxon>
        <taxon>Methylococcaceae</taxon>
        <taxon>Methylomonas</taxon>
    </lineage>
</organism>
<protein>
    <recommendedName>
        <fullName evidence="2">Defence against restriction A N-terminal domain-containing protein</fullName>
    </recommendedName>
</protein>
<comment type="caution">
    <text evidence="3">The sequence shown here is derived from an EMBL/GenBank/DDBJ whole genome shotgun (WGS) entry which is preliminary data.</text>
</comment>
<accession>A0ABY2CFQ5</accession>
<name>A0ABY2CFQ5_METMH</name>
<dbReference type="Pfam" id="PF18788">
    <property type="entry name" value="DarA_N"/>
    <property type="match status" value="1"/>
</dbReference>
<evidence type="ECO:0000313" key="3">
    <source>
        <dbReference type="EMBL" id="TCV72458.1"/>
    </source>
</evidence>
<reference evidence="3 4" key="1">
    <citation type="submission" date="2019-03" db="EMBL/GenBank/DDBJ databases">
        <title>Systems level insights into methane cycling in arid and semi-arid ecosystems.</title>
        <authorList>
            <person name="Kalyuzhnaya M."/>
        </authorList>
    </citation>
    <scope>NUCLEOTIDE SEQUENCE [LARGE SCALE GENOMIC DNA]</scope>
    <source>
        <strain evidence="3 4">S-1</strain>
    </source>
</reference>
<dbReference type="RefSeq" id="WP_132325471.1">
    <property type="nucleotide sequence ID" value="NZ_LUUF01000018.1"/>
</dbReference>
<proteinExistence type="predicted"/>
<sequence length="409" mass="45198">MTQTITWDPTTHTPVGMTIAHCLYEIQRADAADRLVLDSVTMADILAEADEILLLDALVSTYAKLQRKMEMLQTVMERVGGDVKPIAMQLSDPFKQNGVAQVAAVFELSDGQTVSIFFHNPDVTPSKIAPTDELISWKWLLNKKDLTILVAPEKGMDLNIREVTARVMKLAAKNSAAFQRANVKRAENLAVIESLKAEIPQLEKELKRAQHQLEVAKIEAEQRAQRREAMENIPDYANPAKRYVAVKIGLVRLGWAIAQDGMTLVDKSGTVAVKQELVGNNHYANIARDWAVYQKSGATWKKVDQIADGSTKTLKQADEVARLIDVAASKISPQITITKPKRQDPIKAAFIAELEGLKVETDIEAYNNRLDDIAARVESAGLMEELDAELNATADVLTDLLFAAEKCKA</sequence>
<feature type="coiled-coil region" evidence="1">
    <location>
        <begin position="185"/>
        <end position="228"/>
    </location>
</feature>
<dbReference type="Proteomes" id="UP000295649">
    <property type="component" value="Unassembled WGS sequence"/>
</dbReference>
<dbReference type="InterPro" id="IPR041140">
    <property type="entry name" value="DarA_N"/>
</dbReference>